<name>A0ACD1BH45_9CLOT</name>
<evidence type="ECO:0000313" key="2">
    <source>
        <dbReference type="Proteomes" id="UP000594603"/>
    </source>
</evidence>
<geneLocation type="plasmid" evidence="1 2">
    <name>p5</name>
</geneLocation>
<sequence length="426" mass="50147">MNLKWSQYIVKYDIKGSIILFNTLNKSTVFINKCDYTLINQSLHENNLILDDKYIEYIDNLKNLDILIDKNINEKEEFFKNINFSIKNSNTLDLTILSTTNCNFKCAYCYENGINRNTNLSICDIEKILKVVKEYICNKSIEKINLCLFGGEPTLNWKFIHYLLKDIENVCKNNQIKLNIEIITNGYLFDKDKIDYLLKFNLENVQITLDGEKNVHDSRRCLNNGGKTFETIINNLDYLLTTNLKHVTIRVNLDFKNKKYIINLINYLYLKYKNYLDKIKLSLGIIDDNKLSIEELEKYYFDFYKAAFELGFKQDLYFETGSLCSAKRPNSFVISSSKRIFNCLSLVGIEKFAVANLEDDLTKIDNLFNIKLYDECFKKKCEFLPMCHTGCRFKSYLNNNNIESLDCNYKLLKNINERIIKLLYNL</sequence>
<protein>
    <submittedName>
        <fullName evidence="1">Radical SAM protein</fullName>
    </submittedName>
</protein>
<gene>
    <name evidence="1" type="ORF">HH195_12235</name>
</gene>
<keyword evidence="1" id="KW-0614">Plasmid</keyword>
<reference evidence="1" key="1">
    <citation type="submission" date="2020-04" db="EMBL/GenBank/DDBJ databases">
        <title>A novel bacterium ('Candidatus Sarcina troglodytae' sp. nov.) linked to a protracted, uniformly lethal epizootic among sanctuary western chimpanzees (Pan troglodytes verus) in Sierra Leone.</title>
        <authorList>
            <person name="Owens L.A."/>
            <person name="Colitti B."/>
            <person name="Hirji I."/>
            <person name="Pizaro A."/>
            <person name="Jaffe J.E."/>
            <person name="Moittie S."/>
            <person name="Bishop-Lilly K.A."/>
            <person name="Estrella L.A."/>
            <person name="Voegtly L.J."/>
            <person name="Kuhn J.H."/>
            <person name="Suen G."/>
            <person name="Deblois C.L."/>
            <person name="Dunn C."/>
            <person name="Juan-Salles C."/>
            <person name="Goldberg T.L."/>
        </authorList>
    </citation>
    <scope>NUCLEOTIDE SEQUENCE</scope>
    <source>
        <strain evidence="1">JB2</strain>
    </source>
</reference>
<organism evidence="1 2">
    <name type="scientific">Candidatus Sarcina troglodytae</name>
    <dbReference type="NCBI Taxonomy" id="2726954"/>
    <lineage>
        <taxon>Bacteria</taxon>
        <taxon>Bacillati</taxon>
        <taxon>Bacillota</taxon>
        <taxon>Clostridia</taxon>
        <taxon>Eubacteriales</taxon>
        <taxon>Clostridiaceae</taxon>
        <taxon>Sarcina</taxon>
    </lineage>
</organism>
<evidence type="ECO:0000313" key="1">
    <source>
        <dbReference type="EMBL" id="QPJ86734.1"/>
    </source>
</evidence>
<dbReference type="Proteomes" id="UP000594603">
    <property type="component" value="Plasmid p5"/>
</dbReference>
<keyword evidence="2" id="KW-1185">Reference proteome</keyword>
<proteinExistence type="predicted"/>
<dbReference type="EMBL" id="CP051759">
    <property type="protein sequence ID" value="QPJ86734.1"/>
    <property type="molecule type" value="Genomic_DNA"/>
</dbReference>
<accession>A0ACD1BH45</accession>